<feature type="transmembrane region" description="Helical" evidence="6">
    <location>
        <begin position="192"/>
        <end position="213"/>
    </location>
</feature>
<keyword evidence="4 6" id="KW-1133">Transmembrane helix</keyword>
<name>A0ABY2QP57_9SPHN</name>
<keyword evidence="3 6" id="KW-0812">Transmembrane</keyword>
<feature type="domain" description="Cytochrome b561 bacterial/Ni-hydrogenase" evidence="7">
    <location>
        <begin position="16"/>
        <end position="268"/>
    </location>
</feature>
<dbReference type="RefSeq" id="WP_136450388.1">
    <property type="nucleotide sequence ID" value="NZ_SSTI01000001.1"/>
</dbReference>
<evidence type="ECO:0000313" key="8">
    <source>
        <dbReference type="EMBL" id="THG41973.1"/>
    </source>
</evidence>
<dbReference type="Pfam" id="PF01292">
    <property type="entry name" value="Ni_hydr_CYTB"/>
    <property type="match status" value="1"/>
</dbReference>
<proteinExistence type="predicted"/>
<evidence type="ECO:0000256" key="5">
    <source>
        <dbReference type="ARBA" id="ARBA00023136"/>
    </source>
</evidence>
<accession>A0ABY2QP57</accession>
<dbReference type="PANTHER" id="PTHR30485">
    <property type="entry name" value="NI/FE-HYDROGENASE 1 B-TYPE CYTOCHROME SUBUNIT"/>
    <property type="match status" value="1"/>
</dbReference>
<reference evidence="8 9" key="1">
    <citation type="submission" date="2019-04" db="EMBL/GenBank/DDBJ databases">
        <title>Microbes associate with the intestines of laboratory mice.</title>
        <authorList>
            <person name="Navarre W."/>
            <person name="Wong E."/>
            <person name="Huang K.C."/>
            <person name="Tropini C."/>
            <person name="Ng K."/>
            <person name="Yu B."/>
        </authorList>
    </citation>
    <scope>NUCLEOTIDE SEQUENCE [LARGE SCALE GENOMIC DNA]</scope>
    <source>
        <strain evidence="8 9">NM83_B4-11</strain>
    </source>
</reference>
<feature type="transmembrane region" description="Helical" evidence="6">
    <location>
        <begin position="233"/>
        <end position="256"/>
    </location>
</feature>
<evidence type="ECO:0000259" key="7">
    <source>
        <dbReference type="Pfam" id="PF01292"/>
    </source>
</evidence>
<dbReference type="InterPro" id="IPR051542">
    <property type="entry name" value="Hydrogenase_cytochrome"/>
</dbReference>
<protein>
    <recommendedName>
        <fullName evidence="7">Cytochrome b561 bacterial/Ni-hydrogenase domain-containing protein</fullName>
    </recommendedName>
</protein>
<organism evidence="8 9">
    <name type="scientific">Sphingomonas olei</name>
    <dbReference type="NCBI Taxonomy" id="1886787"/>
    <lineage>
        <taxon>Bacteria</taxon>
        <taxon>Pseudomonadati</taxon>
        <taxon>Pseudomonadota</taxon>
        <taxon>Alphaproteobacteria</taxon>
        <taxon>Sphingomonadales</taxon>
        <taxon>Sphingomonadaceae</taxon>
        <taxon>Sphingomonas</taxon>
    </lineage>
</organism>
<evidence type="ECO:0000256" key="2">
    <source>
        <dbReference type="ARBA" id="ARBA00022475"/>
    </source>
</evidence>
<dbReference type="InterPro" id="IPR016174">
    <property type="entry name" value="Di-haem_cyt_TM"/>
</dbReference>
<evidence type="ECO:0000313" key="9">
    <source>
        <dbReference type="Proteomes" id="UP000308038"/>
    </source>
</evidence>
<comment type="subcellular location">
    <subcellularLocation>
        <location evidence="1">Cell membrane</location>
        <topology evidence="1">Multi-pass membrane protein</topology>
    </subcellularLocation>
</comment>
<feature type="transmembrane region" description="Helical" evidence="6">
    <location>
        <begin position="124"/>
        <end position="141"/>
    </location>
</feature>
<evidence type="ECO:0000256" key="4">
    <source>
        <dbReference type="ARBA" id="ARBA00022989"/>
    </source>
</evidence>
<dbReference type="SUPFAM" id="SSF81342">
    <property type="entry name" value="Transmembrane di-heme cytochromes"/>
    <property type="match status" value="1"/>
</dbReference>
<dbReference type="PANTHER" id="PTHR30485:SF1">
    <property type="entry name" value="CYTOCHROME YDHU-RELATED"/>
    <property type="match status" value="1"/>
</dbReference>
<evidence type="ECO:0000256" key="3">
    <source>
        <dbReference type="ARBA" id="ARBA00022692"/>
    </source>
</evidence>
<dbReference type="InterPro" id="IPR011577">
    <property type="entry name" value="Cyt_b561_bac/Ni-Hgenase"/>
</dbReference>
<evidence type="ECO:0000256" key="6">
    <source>
        <dbReference type="SAM" id="Phobius"/>
    </source>
</evidence>
<evidence type="ECO:0000256" key="1">
    <source>
        <dbReference type="ARBA" id="ARBA00004651"/>
    </source>
</evidence>
<dbReference type="Gene3D" id="1.20.950.20">
    <property type="entry name" value="Transmembrane di-heme cytochromes, Chain C"/>
    <property type="match status" value="1"/>
</dbReference>
<keyword evidence="5 6" id="KW-0472">Membrane</keyword>
<gene>
    <name evidence="8" type="ORF">E5988_00415</name>
</gene>
<comment type="caution">
    <text evidence="8">The sequence shown here is derived from an EMBL/GenBank/DDBJ whole genome shotgun (WGS) entry which is preliminary data.</text>
</comment>
<sequence>MKADRPAGRGRILIYRHGPIVRLTHWINAACILVLLLSGLQILCAHPAFYWGDTSRFADPAAAIVTTTNDSGETRGALRMFGRTFDTTGVLGASRTTDGQMVPRALPAWATLPAELDLGAGRRWHFFFAWIFVLNGMLYVAQGLASGRVRRTLIPGRADLAHLGRAIADHARLRLPHGEEARRYNVLQKLSYLPVVFGLLPLMILTGLAMSPAVNALLPWLTVMLGGRQSARFLHFLAAGGLVLFVVVHVAMVVLAGPLNELRSMITGWFAIRPEPAVSVEERAA</sequence>
<dbReference type="EMBL" id="SSTI01000001">
    <property type="protein sequence ID" value="THG41973.1"/>
    <property type="molecule type" value="Genomic_DNA"/>
</dbReference>
<keyword evidence="2" id="KW-1003">Cell membrane</keyword>
<keyword evidence="9" id="KW-1185">Reference proteome</keyword>
<dbReference type="Proteomes" id="UP000308038">
    <property type="component" value="Unassembled WGS sequence"/>
</dbReference>
<feature type="transmembrane region" description="Helical" evidence="6">
    <location>
        <begin position="20"/>
        <end position="43"/>
    </location>
</feature>